<dbReference type="RefSeq" id="WP_168114936.1">
    <property type="nucleotide sequence ID" value="NZ_BOON01000015.1"/>
</dbReference>
<name>A0A8J3X052_9ACTN</name>
<protein>
    <submittedName>
        <fullName evidence="1">Uncharacterized protein</fullName>
    </submittedName>
</protein>
<reference evidence="1" key="1">
    <citation type="submission" date="2021-01" db="EMBL/GenBank/DDBJ databases">
        <title>Whole genome shotgun sequence of Planosporangium mesophilum NBRC 109066.</title>
        <authorList>
            <person name="Komaki H."/>
            <person name="Tamura T."/>
        </authorList>
    </citation>
    <scope>NUCLEOTIDE SEQUENCE</scope>
    <source>
        <strain evidence="1">NBRC 109066</strain>
    </source>
</reference>
<keyword evidence="2" id="KW-1185">Reference proteome</keyword>
<evidence type="ECO:0000313" key="2">
    <source>
        <dbReference type="Proteomes" id="UP000599074"/>
    </source>
</evidence>
<sequence>MLIDCDTCKVRGQACGECVVNVLFGQAPPAAAGTEADVGPADEAERRALQVLADAGFEVTVLSREDTRPRLRLLPSVRRGHHAA</sequence>
<gene>
    <name evidence="1" type="ORF">Pme01_15910</name>
</gene>
<proteinExistence type="predicted"/>
<comment type="caution">
    <text evidence="1">The sequence shown here is derived from an EMBL/GenBank/DDBJ whole genome shotgun (WGS) entry which is preliminary data.</text>
</comment>
<dbReference type="Proteomes" id="UP000599074">
    <property type="component" value="Unassembled WGS sequence"/>
</dbReference>
<organism evidence="1 2">
    <name type="scientific">Planosporangium mesophilum</name>
    <dbReference type="NCBI Taxonomy" id="689768"/>
    <lineage>
        <taxon>Bacteria</taxon>
        <taxon>Bacillati</taxon>
        <taxon>Actinomycetota</taxon>
        <taxon>Actinomycetes</taxon>
        <taxon>Micromonosporales</taxon>
        <taxon>Micromonosporaceae</taxon>
        <taxon>Planosporangium</taxon>
    </lineage>
</organism>
<accession>A0A8J3X052</accession>
<evidence type="ECO:0000313" key="1">
    <source>
        <dbReference type="EMBL" id="GII21994.1"/>
    </source>
</evidence>
<dbReference type="AlphaFoldDB" id="A0A8J3X052"/>
<dbReference type="EMBL" id="BOON01000015">
    <property type="protein sequence ID" value="GII21994.1"/>
    <property type="molecule type" value="Genomic_DNA"/>
</dbReference>